<evidence type="ECO:0000313" key="1">
    <source>
        <dbReference type="EMBL" id="QXN75175.1"/>
    </source>
</evidence>
<proteinExistence type="predicted"/>
<protein>
    <submittedName>
        <fullName evidence="1">Uncharacterized protein</fullName>
    </submittedName>
</protein>
<name>A0A8F5RAZ8_9VIRU</name>
<accession>A0A8F5RAZ8</accession>
<reference evidence="1" key="1">
    <citation type="submission" date="2021-04" db="EMBL/GenBank/DDBJ databases">
        <title>Genomes of microviruses identified in yellow-bellied marmot fecal samples.</title>
        <authorList>
            <person name="Varsani A."/>
            <person name="Kraberger S."/>
            <person name="Chatterjee A."/>
            <person name="Richet C."/>
            <person name="Fontenele R.S."/>
            <person name="Schmidlin K."/>
            <person name="Blumstein D.T."/>
        </authorList>
    </citation>
    <scope>NUCLEOTIDE SEQUENCE</scope>
    <source>
        <strain evidence="1">Mar35</strain>
    </source>
</reference>
<dbReference type="EMBL" id="MZ089781">
    <property type="protein sequence ID" value="QXN75175.1"/>
    <property type="molecule type" value="Genomic_DNA"/>
</dbReference>
<sequence length="42" mass="4884">MIDPILLLLLDMAYDAEVMHHNAPRESWFDITPSNNKATRDK</sequence>
<organism evidence="1">
    <name type="scientific">Microvirus mar35</name>
    <dbReference type="NCBI Taxonomy" id="2851169"/>
    <lineage>
        <taxon>Viruses</taxon>
        <taxon>Monodnaviria</taxon>
        <taxon>Sangervirae</taxon>
        <taxon>Phixviricota</taxon>
        <taxon>Malgrandaviricetes</taxon>
        <taxon>Petitvirales</taxon>
        <taxon>Microviridae</taxon>
    </lineage>
</organism>